<sequence length="255" mass="29012">MAEDNDSNSSVGGVDDHLTKNLDGMYDAKKFELPDAPSRVKNLFAFIPHYSPQMIEIGFRLKPFLPDNVPTVGNVDAFIKIPYPDNRNNQLGLIVLDEPSTQQSDTTLLEMTLRTFSHETNRSDSFIQSAQTAFESSNVFVAKNNREIEKWIDNIQLLHEAAVRPESFALIHQKPDHESIVSLMQEWPEQFENVLDVHAIPNSQLDCSLEEYINIFAAILDIPVQNNKIAALYLIFSLLNEFQNSQHFSKLPTHQ</sequence>
<evidence type="ECO:0000256" key="2">
    <source>
        <dbReference type="ARBA" id="ARBA00007700"/>
    </source>
</evidence>
<evidence type="ECO:0000256" key="4">
    <source>
        <dbReference type="ARBA" id="ARBA00022490"/>
    </source>
</evidence>
<protein>
    <recommendedName>
        <fullName evidence="3">Intraflagellar transport protein 46 homolog</fullName>
    </recommendedName>
</protein>
<reference evidence="8" key="2">
    <citation type="submission" date="2020-01" db="EMBL/GenBank/DDBJ databases">
        <authorList>
            <person name="Korhonen P.K.K."/>
            <person name="Guangxu M.G."/>
            <person name="Wang T.W."/>
            <person name="Stroehlein A.J.S."/>
            <person name="Young N.D."/>
            <person name="Ang C.-S.A."/>
            <person name="Fernando D.W.F."/>
            <person name="Lu H.L."/>
            <person name="Taylor S.T."/>
            <person name="Ehtesham M.E.M."/>
            <person name="Najaraj S.H.N."/>
            <person name="Harsha G.H.G."/>
            <person name="Madugundu A.M."/>
            <person name="Renuse S.R."/>
            <person name="Holt D.H."/>
            <person name="Pandey A.P."/>
            <person name="Papenfuss A.P."/>
            <person name="Gasser R.B.G."/>
            <person name="Fischer K.F."/>
        </authorList>
    </citation>
    <scope>NUCLEOTIDE SEQUENCE</scope>
    <source>
        <strain evidence="8">SSS_KF_BRIS2020</strain>
    </source>
</reference>
<keyword evidence="4" id="KW-0963">Cytoplasm</keyword>
<evidence type="ECO:0000256" key="7">
    <source>
        <dbReference type="ARBA" id="ARBA00023273"/>
    </source>
</evidence>
<evidence type="ECO:0000313" key="8">
    <source>
        <dbReference type="EMBL" id="KAF7495409.1"/>
    </source>
</evidence>
<gene>
    <name evidence="8" type="ORF">SSS_8373</name>
</gene>
<keyword evidence="5" id="KW-0969">Cilium</keyword>
<dbReference type="PANTHER" id="PTHR13376:SF0">
    <property type="entry name" value="INTRAFLAGELLAR TRANSPORT PROTEIN 46 HOMOLOG"/>
    <property type="match status" value="1"/>
</dbReference>
<reference evidence="10" key="1">
    <citation type="journal article" date="2020" name="PLoS Negl. Trop. Dis.">
        <title>High-quality nuclear genome for Sarcoptes scabiei-A critical resource for a neglected parasite.</title>
        <authorList>
            <person name="Korhonen P.K."/>
            <person name="Gasser R.B."/>
            <person name="Ma G."/>
            <person name="Wang T."/>
            <person name="Stroehlein A.J."/>
            <person name="Young N.D."/>
            <person name="Ang C.S."/>
            <person name="Fernando D.D."/>
            <person name="Lu H.C."/>
            <person name="Taylor S."/>
            <person name="Reynolds S.L."/>
            <person name="Mofiz E."/>
            <person name="Najaraj S.H."/>
            <person name="Gowda H."/>
            <person name="Madugundu A."/>
            <person name="Renuse S."/>
            <person name="Holt D."/>
            <person name="Pandey A."/>
            <person name="Papenfuss A.T."/>
            <person name="Fischer K."/>
        </authorList>
    </citation>
    <scope>NUCLEOTIDE SEQUENCE [LARGE SCALE GENOMIC DNA]</scope>
</reference>
<keyword evidence="8" id="KW-0282">Flagellum</keyword>
<keyword evidence="10" id="KW-1185">Reference proteome</keyword>
<dbReference type="GO" id="GO:0005815">
    <property type="term" value="C:microtubule organizing center"/>
    <property type="evidence" value="ECO:0007669"/>
    <property type="project" value="TreeGrafter"/>
</dbReference>
<dbReference type="GO" id="GO:0060271">
    <property type="term" value="P:cilium assembly"/>
    <property type="evidence" value="ECO:0007669"/>
    <property type="project" value="TreeGrafter"/>
</dbReference>
<keyword evidence="6" id="KW-0206">Cytoskeleton</keyword>
<proteinExistence type="inferred from homology"/>
<evidence type="ECO:0000256" key="6">
    <source>
        <dbReference type="ARBA" id="ARBA00023212"/>
    </source>
</evidence>
<evidence type="ECO:0000313" key="10">
    <source>
        <dbReference type="Proteomes" id="UP000070412"/>
    </source>
</evidence>
<name>A0A834RED6_SARSC</name>
<dbReference type="GO" id="GO:0042073">
    <property type="term" value="P:intraciliary transport"/>
    <property type="evidence" value="ECO:0007669"/>
    <property type="project" value="InterPro"/>
</dbReference>
<evidence type="ECO:0000256" key="3">
    <source>
        <dbReference type="ARBA" id="ARBA00017206"/>
    </source>
</evidence>
<evidence type="ECO:0000256" key="5">
    <source>
        <dbReference type="ARBA" id="ARBA00023069"/>
    </source>
</evidence>
<keyword evidence="7" id="KW-0966">Cell projection</keyword>
<dbReference type="OrthoDB" id="2119217at2759"/>
<dbReference type="Proteomes" id="UP000070412">
    <property type="component" value="Unassembled WGS sequence"/>
</dbReference>
<dbReference type="PANTHER" id="PTHR13376">
    <property type="entry name" value="INTRAFLAGELLAR TRANSPORT PROTEIN 46 HOMOLOG"/>
    <property type="match status" value="1"/>
</dbReference>
<dbReference type="InterPro" id="IPR022088">
    <property type="entry name" value="Intraflagellar_transp_cmplxB"/>
</dbReference>
<evidence type="ECO:0000256" key="1">
    <source>
        <dbReference type="ARBA" id="ARBA00004120"/>
    </source>
</evidence>
<reference evidence="9" key="3">
    <citation type="submission" date="2022-06" db="UniProtKB">
        <authorList>
            <consortium name="EnsemblMetazoa"/>
        </authorList>
    </citation>
    <scope>IDENTIFICATION</scope>
</reference>
<dbReference type="GO" id="GO:0031514">
    <property type="term" value="C:motile cilium"/>
    <property type="evidence" value="ECO:0007669"/>
    <property type="project" value="TreeGrafter"/>
</dbReference>
<accession>A0A834RED6</accession>
<dbReference type="GO" id="GO:0030992">
    <property type="term" value="C:intraciliary transport particle B"/>
    <property type="evidence" value="ECO:0007669"/>
    <property type="project" value="TreeGrafter"/>
</dbReference>
<dbReference type="Pfam" id="PF12317">
    <property type="entry name" value="IFT46_B_C"/>
    <property type="match status" value="1"/>
</dbReference>
<evidence type="ECO:0000313" key="9">
    <source>
        <dbReference type="EnsemblMetazoa" id="KAF7495409.1"/>
    </source>
</evidence>
<dbReference type="AlphaFoldDB" id="A0A834RED6"/>
<comment type="subcellular location">
    <subcellularLocation>
        <location evidence="1">Cytoplasm</location>
        <location evidence="1">Cytoskeleton</location>
        <location evidence="1">Cilium basal body</location>
    </subcellularLocation>
</comment>
<comment type="similarity">
    <text evidence="2">Belongs to the IFT46 family.</text>
</comment>
<dbReference type="EMBL" id="WVUK01000048">
    <property type="protein sequence ID" value="KAF7495409.1"/>
    <property type="molecule type" value="Genomic_DNA"/>
</dbReference>
<organism evidence="8">
    <name type="scientific">Sarcoptes scabiei</name>
    <name type="common">Itch mite</name>
    <name type="synonym">Acarus scabiei</name>
    <dbReference type="NCBI Taxonomy" id="52283"/>
    <lineage>
        <taxon>Eukaryota</taxon>
        <taxon>Metazoa</taxon>
        <taxon>Ecdysozoa</taxon>
        <taxon>Arthropoda</taxon>
        <taxon>Chelicerata</taxon>
        <taxon>Arachnida</taxon>
        <taxon>Acari</taxon>
        <taxon>Acariformes</taxon>
        <taxon>Sarcoptiformes</taxon>
        <taxon>Astigmata</taxon>
        <taxon>Psoroptidia</taxon>
        <taxon>Sarcoptoidea</taxon>
        <taxon>Sarcoptidae</taxon>
        <taxon>Sarcoptinae</taxon>
        <taxon>Sarcoptes</taxon>
    </lineage>
</organism>
<dbReference type="EnsemblMetazoa" id="SSS_8373s_mrna">
    <property type="protein sequence ID" value="KAF7495409.1"/>
    <property type="gene ID" value="SSS_8373"/>
</dbReference>